<dbReference type="Pfam" id="PF02892">
    <property type="entry name" value="zf-BED"/>
    <property type="match status" value="1"/>
</dbReference>
<dbReference type="GO" id="GO:0003677">
    <property type="term" value="F:DNA binding"/>
    <property type="evidence" value="ECO:0007669"/>
    <property type="project" value="InterPro"/>
</dbReference>
<dbReference type="WBParaSite" id="PDA_v2.g538.t1">
    <property type="protein sequence ID" value="PDA_v2.g538.t1"/>
    <property type="gene ID" value="PDA_v2.g538"/>
</dbReference>
<reference evidence="7" key="1">
    <citation type="submission" date="2022-11" db="UniProtKB">
        <authorList>
            <consortium name="WormBaseParasite"/>
        </authorList>
    </citation>
    <scope>IDENTIFICATION</scope>
</reference>
<keyword evidence="1" id="KW-0479">Metal-binding</keyword>
<name>A0A914QNW3_9BILA</name>
<keyword evidence="2 4" id="KW-0863">Zinc-finger</keyword>
<dbReference type="InterPro" id="IPR036236">
    <property type="entry name" value="Znf_C2H2_sf"/>
</dbReference>
<evidence type="ECO:0000256" key="1">
    <source>
        <dbReference type="ARBA" id="ARBA00022723"/>
    </source>
</evidence>
<dbReference type="AlphaFoldDB" id="A0A914QNW3"/>
<dbReference type="Proteomes" id="UP000887578">
    <property type="component" value="Unplaced"/>
</dbReference>
<evidence type="ECO:0000259" key="5">
    <source>
        <dbReference type="PROSITE" id="PS50808"/>
    </source>
</evidence>
<protein>
    <submittedName>
        <fullName evidence="7">BED-type domain-containing protein</fullName>
    </submittedName>
</protein>
<dbReference type="InterPro" id="IPR003656">
    <property type="entry name" value="Znf_BED"/>
</dbReference>
<dbReference type="PROSITE" id="PS50808">
    <property type="entry name" value="ZF_BED"/>
    <property type="match status" value="1"/>
</dbReference>
<keyword evidence="6" id="KW-1185">Reference proteome</keyword>
<dbReference type="GO" id="GO:0008270">
    <property type="term" value="F:zinc ion binding"/>
    <property type="evidence" value="ECO:0007669"/>
    <property type="project" value="UniProtKB-KW"/>
</dbReference>
<feature type="domain" description="BED-type" evidence="5">
    <location>
        <begin position="7"/>
        <end position="56"/>
    </location>
</feature>
<dbReference type="SUPFAM" id="SSF57667">
    <property type="entry name" value="beta-beta-alpha zinc fingers"/>
    <property type="match status" value="1"/>
</dbReference>
<evidence type="ECO:0000256" key="2">
    <source>
        <dbReference type="ARBA" id="ARBA00022771"/>
    </source>
</evidence>
<organism evidence="6 7">
    <name type="scientific">Panagrolaimus davidi</name>
    <dbReference type="NCBI Taxonomy" id="227884"/>
    <lineage>
        <taxon>Eukaryota</taxon>
        <taxon>Metazoa</taxon>
        <taxon>Ecdysozoa</taxon>
        <taxon>Nematoda</taxon>
        <taxon>Chromadorea</taxon>
        <taxon>Rhabditida</taxon>
        <taxon>Tylenchina</taxon>
        <taxon>Panagrolaimomorpha</taxon>
        <taxon>Panagrolaimoidea</taxon>
        <taxon>Panagrolaimidae</taxon>
        <taxon>Panagrolaimus</taxon>
    </lineage>
</organism>
<sequence length="115" mass="13490">MKKRKRLRRHPVWNFFDDLDDKNIGCLQCDFKTSSGFTTNLKMHLKAHHRNDYIQVMQMECEQRKEEGCIDSAPQGKKKKRTAEELETMLEAYKAKHGTELDDIHGNISPQALEK</sequence>
<evidence type="ECO:0000256" key="4">
    <source>
        <dbReference type="PROSITE-ProRule" id="PRU00027"/>
    </source>
</evidence>
<proteinExistence type="predicted"/>
<evidence type="ECO:0000256" key="3">
    <source>
        <dbReference type="ARBA" id="ARBA00022833"/>
    </source>
</evidence>
<evidence type="ECO:0000313" key="7">
    <source>
        <dbReference type="WBParaSite" id="PDA_v2.g538.t1"/>
    </source>
</evidence>
<evidence type="ECO:0000313" key="6">
    <source>
        <dbReference type="Proteomes" id="UP000887578"/>
    </source>
</evidence>
<accession>A0A914QNW3</accession>
<keyword evidence="3" id="KW-0862">Zinc</keyword>